<gene>
    <name evidence="2" type="ORF">BT96DRAFT_981252</name>
</gene>
<reference evidence="2" key="1">
    <citation type="journal article" date="2019" name="Environ. Microbiol.">
        <title>Fungal ecological strategies reflected in gene transcription - a case study of two litter decomposers.</title>
        <authorList>
            <person name="Barbi F."/>
            <person name="Kohler A."/>
            <person name="Barry K."/>
            <person name="Baskaran P."/>
            <person name="Daum C."/>
            <person name="Fauchery L."/>
            <person name="Ihrmark K."/>
            <person name="Kuo A."/>
            <person name="LaButti K."/>
            <person name="Lipzen A."/>
            <person name="Morin E."/>
            <person name="Grigoriev I.V."/>
            <person name="Henrissat B."/>
            <person name="Lindahl B."/>
            <person name="Martin F."/>
        </authorList>
    </citation>
    <scope>NUCLEOTIDE SEQUENCE</scope>
    <source>
        <strain evidence="2">JB14</strain>
    </source>
</reference>
<evidence type="ECO:0000313" key="3">
    <source>
        <dbReference type="Proteomes" id="UP000799118"/>
    </source>
</evidence>
<name>A0A6A4GR34_9AGAR</name>
<accession>A0A6A4GR34</accession>
<protein>
    <recommendedName>
        <fullName evidence="4">Zn(2)-C6 fungal-type domain-containing protein</fullName>
    </recommendedName>
</protein>
<evidence type="ECO:0008006" key="4">
    <source>
        <dbReference type="Google" id="ProtNLM"/>
    </source>
</evidence>
<dbReference type="EMBL" id="ML769774">
    <property type="protein sequence ID" value="KAE9387886.1"/>
    <property type="molecule type" value="Genomic_DNA"/>
</dbReference>
<feature type="region of interest" description="Disordered" evidence="1">
    <location>
        <begin position="165"/>
        <end position="210"/>
    </location>
</feature>
<evidence type="ECO:0000256" key="1">
    <source>
        <dbReference type="SAM" id="MobiDB-lite"/>
    </source>
</evidence>
<evidence type="ECO:0000313" key="2">
    <source>
        <dbReference type="EMBL" id="KAE9387886.1"/>
    </source>
</evidence>
<organism evidence="2 3">
    <name type="scientific">Gymnopus androsaceus JB14</name>
    <dbReference type="NCBI Taxonomy" id="1447944"/>
    <lineage>
        <taxon>Eukaryota</taxon>
        <taxon>Fungi</taxon>
        <taxon>Dikarya</taxon>
        <taxon>Basidiomycota</taxon>
        <taxon>Agaricomycotina</taxon>
        <taxon>Agaricomycetes</taxon>
        <taxon>Agaricomycetidae</taxon>
        <taxon>Agaricales</taxon>
        <taxon>Marasmiineae</taxon>
        <taxon>Omphalotaceae</taxon>
        <taxon>Gymnopus</taxon>
    </lineage>
</organism>
<dbReference type="AlphaFoldDB" id="A0A6A4GR34"/>
<dbReference type="Proteomes" id="UP000799118">
    <property type="component" value="Unassembled WGS sequence"/>
</dbReference>
<sequence>MSLEDTSAATAGALASVITAAASSGVDNTFLIKQHRCLMKIQASIAPYYLRNMQGQNSAHRVLPIAQYRAVFESISNNLIHYRQDYVKPEFREPSYSLDFWKELQNFANDVFEDDPEYLAECKRNWFVNPQALILSKLRQLDDPLPDPTIPGFKNPEFIPFVATNEPGVTKTTDVNKATSTQKRRHSDGLNSNSSASMTDANASTSHKKTKMVPYVELRRISDIPTGDMSEIPAVETDKASGKSRTRGKGLRDMRESRFSDVVTGFTFREPKSGQVFNFNNLITVNRTLAPVHNRERCSGCLAKEKNCVPVGPGLPCDPCGKAGRACSWNRELKTIDPLLDRLEAIGHQGYQALTADIQNLLGLHQAYDAALQAHESSRQSLLALGDAIKFAQGRMQLCHA</sequence>
<feature type="compositionally biased region" description="Polar residues" evidence="1">
    <location>
        <begin position="170"/>
        <end position="181"/>
    </location>
</feature>
<keyword evidence="3" id="KW-1185">Reference proteome</keyword>
<proteinExistence type="predicted"/>
<feature type="compositionally biased region" description="Polar residues" evidence="1">
    <location>
        <begin position="189"/>
        <end position="205"/>
    </location>
</feature>